<reference evidence="2" key="1">
    <citation type="journal article" date="2014" name="Genome Announc.">
        <title>Draft Genome Sequences of Marine Flavobacterium Nonlabens Strains NR17, NR24, NR27, NR32, NR33, and Ara13.</title>
        <authorList>
            <person name="Nakanishi M."/>
            <person name="Meirelles P."/>
            <person name="Suzuki R."/>
            <person name="Takatani N."/>
            <person name="Mino S."/>
            <person name="Suda W."/>
            <person name="Oshima K."/>
            <person name="Hattori M."/>
            <person name="Ohkuma M."/>
            <person name="Hosokawa M."/>
            <person name="Miyashita K."/>
            <person name="Thompson F.L."/>
            <person name="Niwa A."/>
            <person name="Sawabe T."/>
            <person name="Sawabe T."/>
        </authorList>
    </citation>
    <scope>NUCLEOTIDE SEQUENCE [LARGE SCALE GENOMIC DNA]</scope>
    <source>
        <strain evidence="2">JCM 19294</strain>
    </source>
</reference>
<dbReference type="eggNOG" id="COG1196">
    <property type="taxonomic scope" value="Bacteria"/>
</dbReference>
<comment type="caution">
    <text evidence="2">The sequence shown here is derived from an EMBL/GenBank/DDBJ whole genome shotgun (WGS) entry which is preliminary data.</text>
</comment>
<proteinExistence type="predicted"/>
<sequence>MATTPKDTTQLDSGTYEIIQSRLQKQKSDLQQRLSRLNEARKKVFGSLETRLIANDRINTENNCIAQDIIALGNTCIFGYNVHFGLRTQIQLSDVFSIYTFEKVDGEVSFRASENGLQLLDDAVFKTDFENLYKYYRNTVFTKFAIMGNYLHMVFQLSDSVTDIKTFKWLINGEHLEYVDNRSEHEYKFPSQYGFQWVQAGRDDQRYGEHAHVSIKDKVFVETIGGDLTIKVEDNTSDGLGIYNEPVEHRDQTLDDGQYRFADLGNLIILEIKPFQEQPRYFVYNHKIQSVEKIDSISQAAVLLPDDQGIIFPSGYYLQTGEYNVFPGDVGSLNFSNEWRHLMVKTTYIFSIIRRKVFMF</sequence>
<feature type="domain" description="DUF3686" evidence="1">
    <location>
        <begin position="29"/>
        <end position="338"/>
    </location>
</feature>
<protein>
    <recommendedName>
        <fullName evidence="1">DUF3686 domain-containing protein</fullName>
    </recommendedName>
</protein>
<gene>
    <name evidence="2" type="ORF">JCM19294_2715</name>
</gene>
<accession>A0A090Q2J7</accession>
<keyword evidence="3" id="KW-1185">Reference proteome</keyword>
<dbReference type="Proteomes" id="UP000029221">
    <property type="component" value="Unassembled WGS sequence"/>
</dbReference>
<organism evidence="2 3">
    <name type="scientific">Nonlabens tegetincola</name>
    <dbReference type="NCBI Taxonomy" id="323273"/>
    <lineage>
        <taxon>Bacteria</taxon>
        <taxon>Pseudomonadati</taxon>
        <taxon>Bacteroidota</taxon>
        <taxon>Flavobacteriia</taxon>
        <taxon>Flavobacteriales</taxon>
        <taxon>Flavobacteriaceae</taxon>
        <taxon>Nonlabens</taxon>
    </lineage>
</organism>
<dbReference type="Pfam" id="PF12458">
    <property type="entry name" value="DUF3686"/>
    <property type="match status" value="1"/>
</dbReference>
<evidence type="ECO:0000259" key="1">
    <source>
        <dbReference type="Pfam" id="PF12458"/>
    </source>
</evidence>
<name>A0A090Q2J7_9FLAO</name>
<evidence type="ECO:0000313" key="2">
    <source>
        <dbReference type="EMBL" id="GAK95933.1"/>
    </source>
</evidence>
<evidence type="ECO:0000313" key="3">
    <source>
        <dbReference type="Proteomes" id="UP000029221"/>
    </source>
</evidence>
<dbReference type="EMBL" id="BBML01000001">
    <property type="protein sequence ID" value="GAK95933.1"/>
    <property type="molecule type" value="Genomic_DNA"/>
</dbReference>
<dbReference type="AlphaFoldDB" id="A0A090Q2J7"/>
<dbReference type="InterPro" id="IPR020958">
    <property type="entry name" value="DUF3686"/>
</dbReference>